<evidence type="ECO:0000256" key="2">
    <source>
        <dbReference type="ARBA" id="ARBA00022490"/>
    </source>
</evidence>
<dbReference type="GO" id="GO:0031251">
    <property type="term" value="C:PAN complex"/>
    <property type="evidence" value="ECO:0007669"/>
    <property type="project" value="InterPro"/>
</dbReference>
<sequence length="608" mass="67442">MEDKKLTPSAQPFKPGGGSGSGSGQGQSQQSQVSAAAATSLSSTFNSINLNAKPFIPPGAAQAAGTGSFKNVNAVPFMPGRRQEVVLSVEQQQQQQQSTTQAHVQPALGTQDLPLLPDELDPTEDDVIGMGVGEDPSVFDPAAVSGEGPYPYHEEEEEDEEGYGIDAVVRRLTHADPTKPVQPGHSKVASQFMAEQLSQYLAKSQQLVFAHVPSKNQFGIPDYIHVYHSLLPLEDITRMRPSQALQISTKVFKGVSSSDGFPYALWRLSEAQVPATREAFQRAKEVVKKWQVVSSFPHIVGFRDAFLSNEFGGAAALYLVYDFHPKAATVEKVYIRTSSRTPVPEDVMWSFAIQLANLLLVVHSHGLALGSSLKPSKLLITNKIRLRANVVGVQDLVQREQRQTIQDQQAEDVWRAGQMLLMMACRQGGGANLELVRRNYSEELAQLLQNLLTIQKGVLPNGKYFARLMGEHAFTELSNVNVLNDMLYENLYKELQNGRLVRLLVKLGMVNERPDDSTSMQWADSGDRYLLKLFRDFVFHQKTEDGRPNLDFGHVVESLNKLDAGVREQMMLLSRDEKSVLVVSYKDMKQAIVSAYDELQSRSSAKRW</sequence>
<proteinExistence type="predicted"/>
<dbReference type="Gene3D" id="1.20.5.5160">
    <property type="match status" value="1"/>
</dbReference>
<evidence type="ECO:0000256" key="3">
    <source>
        <dbReference type="ARBA" id="ARBA00022664"/>
    </source>
</evidence>
<dbReference type="GO" id="GO:0008143">
    <property type="term" value="F:poly(A) binding"/>
    <property type="evidence" value="ECO:0007669"/>
    <property type="project" value="TreeGrafter"/>
</dbReference>
<dbReference type="FunFam" id="1.10.287.3700:FF:000001">
    <property type="entry name" value="PAN2-PAN3 deadenylation complex subunit PAN3"/>
    <property type="match status" value="1"/>
</dbReference>
<reference evidence="9" key="1">
    <citation type="submission" date="2021-01" db="EMBL/GenBank/DDBJ databases">
        <authorList>
            <person name="Corre E."/>
            <person name="Pelletier E."/>
            <person name="Niang G."/>
            <person name="Scheremetjew M."/>
            <person name="Finn R."/>
            <person name="Kale V."/>
            <person name="Holt S."/>
            <person name="Cochrane G."/>
            <person name="Meng A."/>
            <person name="Brown T."/>
            <person name="Cohen L."/>
        </authorList>
    </citation>
    <scope>NUCLEOTIDE SEQUENCE</scope>
    <source>
        <strain evidence="9">RCC1871</strain>
    </source>
</reference>
<dbReference type="GO" id="GO:0000932">
    <property type="term" value="C:P-body"/>
    <property type="evidence" value="ECO:0007669"/>
    <property type="project" value="TreeGrafter"/>
</dbReference>
<dbReference type="GO" id="GO:0005524">
    <property type="term" value="F:ATP binding"/>
    <property type="evidence" value="ECO:0007669"/>
    <property type="project" value="UniProtKB-KW"/>
</dbReference>
<evidence type="ECO:0000259" key="8">
    <source>
        <dbReference type="Pfam" id="PF18101"/>
    </source>
</evidence>
<protein>
    <submittedName>
        <fullName evidence="10">PAN2-PAN3 deadenylation complex subunit</fullName>
    </submittedName>
</protein>
<keyword evidence="4" id="KW-0547">Nucleotide-binding</keyword>
<dbReference type="SUPFAM" id="SSF56112">
    <property type="entry name" value="Protein kinase-like (PK-like)"/>
    <property type="match status" value="1"/>
</dbReference>
<evidence type="ECO:0000313" key="10">
    <source>
        <dbReference type="EMBL" id="WZN60995.1"/>
    </source>
</evidence>
<reference evidence="10 11" key="2">
    <citation type="submission" date="2024-03" db="EMBL/GenBank/DDBJ databases">
        <title>Complete genome sequence of the green alga Chloropicon roscoffensis RCC1871.</title>
        <authorList>
            <person name="Lemieux C."/>
            <person name="Pombert J.-F."/>
            <person name="Otis C."/>
            <person name="Turmel M."/>
        </authorList>
    </citation>
    <scope>NUCLEOTIDE SEQUENCE [LARGE SCALE GENOMIC DNA]</scope>
    <source>
        <strain evidence="10 11">RCC1871</strain>
    </source>
</reference>
<dbReference type="EMBL" id="HBHZ01003598">
    <property type="protein sequence ID" value="CAE0189676.1"/>
    <property type="molecule type" value="Transcribed_RNA"/>
</dbReference>
<keyword evidence="11" id="KW-1185">Reference proteome</keyword>
<dbReference type="AlphaFoldDB" id="A0A7S3CBL0"/>
<dbReference type="Gene3D" id="1.10.510.10">
    <property type="entry name" value="Transferase(Phosphotransferase) domain 1"/>
    <property type="match status" value="1"/>
</dbReference>
<dbReference type="Gene3D" id="1.10.287.3700">
    <property type="match status" value="1"/>
</dbReference>
<name>A0A7S3CBL0_9CHLO</name>
<dbReference type="PANTHER" id="PTHR12272">
    <property type="entry name" value="DEADENYLATION COMPLEX SUBUNIT PAN3"/>
    <property type="match status" value="1"/>
</dbReference>
<feature type="compositionally biased region" description="Gly residues" evidence="7">
    <location>
        <begin position="15"/>
        <end position="25"/>
    </location>
</feature>
<dbReference type="GO" id="GO:0006397">
    <property type="term" value="P:mRNA processing"/>
    <property type="evidence" value="ECO:0007669"/>
    <property type="project" value="UniProtKB-KW"/>
</dbReference>
<dbReference type="Pfam" id="PF18101">
    <property type="entry name" value="Pan3_CK"/>
    <property type="match status" value="1"/>
</dbReference>
<dbReference type="InterPro" id="IPR041332">
    <property type="entry name" value="Pan3_CK"/>
</dbReference>
<evidence type="ECO:0000256" key="4">
    <source>
        <dbReference type="ARBA" id="ARBA00022741"/>
    </source>
</evidence>
<evidence type="ECO:0000313" key="11">
    <source>
        <dbReference type="Proteomes" id="UP001472866"/>
    </source>
</evidence>
<dbReference type="InterPro" id="IPR011009">
    <property type="entry name" value="Kinase-like_dom_sf"/>
</dbReference>
<comment type="subcellular location">
    <subcellularLocation>
        <location evidence="1">Cytoplasm</location>
    </subcellularLocation>
</comment>
<dbReference type="Proteomes" id="UP001472866">
    <property type="component" value="Chromosome 03"/>
</dbReference>
<feature type="domain" description="Pan3 C-terminal knob" evidence="8">
    <location>
        <begin position="465"/>
        <end position="599"/>
    </location>
</feature>
<gene>
    <name evidence="9" type="ORF">CROS1456_LOCUS2765</name>
    <name evidence="10" type="ORF">HKI87_03g25290</name>
</gene>
<accession>A0A7S3CBL0</accession>
<evidence type="ECO:0000256" key="6">
    <source>
        <dbReference type="ARBA" id="ARBA00023054"/>
    </source>
</evidence>
<dbReference type="EMBL" id="CP151503">
    <property type="protein sequence ID" value="WZN60995.1"/>
    <property type="molecule type" value="Genomic_DNA"/>
</dbReference>
<evidence type="ECO:0000313" key="9">
    <source>
        <dbReference type="EMBL" id="CAE0189676.1"/>
    </source>
</evidence>
<evidence type="ECO:0000256" key="5">
    <source>
        <dbReference type="ARBA" id="ARBA00022840"/>
    </source>
</evidence>
<feature type="compositionally biased region" description="Low complexity" evidence="7">
    <location>
        <begin position="26"/>
        <end position="39"/>
    </location>
</feature>
<keyword evidence="6" id="KW-0175">Coiled coil</keyword>
<keyword evidence="3" id="KW-0507">mRNA processing</keyword>
<keyword evidence="2" id="KW-0963">Cytoplasm</keyword>
<dbReference type="PANTHER" id="PTHR12272:SF11">
    <property type="entry name" value="PAN2-PAN3 DEADENYLATION COMPLEX SUBUNIT PAN3"/>
    <property type="match status" value="1"/>
</dbReference>
<dbReference type="InterPro" id="IPR030844">
    <property type="entry name" value="PAN3"/>
</dbReference>
<keyword evidence="5" id="KW-0067">ATP-binding</keyword>
<evidence type="ECO:0000256" key="7">
    <source>
        <dbReference type="SAM" id="MobiDB-lite"/>
    </source>
</evidence>
<feature type="region of interest" description="Disordered" evidence="7">
    <location>
        <begin position="1"/>
        <end position="39"/>
    </location>
</feature>
<dbReference type="GO" id="GO:0000289">
    <property type="term" value="P:nuclear-transcribed mRNA poly(A) tail shortening"/>
    <property type="evidence" value="ECO:0007669"/>
    <property type="project" value="InterPro"/>
</dbReference>
<organism evidence="9">
    <name type="scientific">Chloropicon roscoffensis</name>
    <dbReference type="NCBI Taxonomy" id="1461544"/>
    <lineage>
        <taxon>Eukaryota</taxon>
        <taxon>Viridiplantae</taxon>
        <taxon>Chlorophyta</taxon>
        <taxon>Chloropicophyceae</taxon>
        <taxon>Chloropicales</taxon>
        <taxon>Chloropicaceae</taxon>
        <taxon>Chloropicon</taxon>
    </lineage>
</organism>
<evidence type="ECO:0000256" key="1">
    <source>
        <dbReference type="ARBA" id="ARBA00004496"/>
    </source>
</evidence>